<gene>
    <name evidence="1" type="ORF">HME9304_00926</name>
</gene>
<organism evidence="1 2">
    <name type="scientific">Flagellimonas maritima</name>
    <dbReference type="NCBI Taxonomy" id="1383885"/>
    <lineage>
        <taxon>Bacteria</taxon>
        <taxon>Pseudomonadati</taxon>
        <taxon>Bacteroidota</taxon>
        <taxon>Flavobacteriia</taxon>
        <taxon>Flavobacteriales</taxon>
        <taxon>Flavobacteriaceae</taxon>
        <taxon>Flagellimonas</taxon>
    </lineage>
</organism>
<evidence type="ECO:0000313" key="1">
    <source>
        <dbReference type="EMBL" id="AWX43928.1"/>
    </source>
</evidence>
<dbReference type="Proteomes" id="UP000248536">
    <property type="component" value="Chromosome"/>
</dbReference>
<dbReference type="AlphaFoldDB" id="A0A2Z4LRG3"/>
<accession>A0A2Z4LRG3</accession>
<protein>
    <submittedName>
        <fullName evidence="1">Uncharacterized protein</fullName>
    </submittedName>
</protein>
<evidence type="ECO:0000313" key="2">
    <source>
        <dbReference type="Proteomes" id="UP000248536"/>
    </source>
</evidence>
<name>A0A2Z4LRG3_9FLAO</name>
<keyword evidence="2" id="KW-1185">Reference proteome</keyword>
<dbReference type="EMBL" id="CP030104">
    <property type="protein sequence ID" value="AWX43928.1"/>
    <property type="molecule type" value="Genomic_DNA"/>
</dbReference>
<reference evidence="1 2" key="1">
    <citation type="submission" date="2018-06" db="EMBL/GenBank/DDBJ databases">
        <title>Spongiibacterium sp. HME9304 Genome sequencing and assembly.</title>
        <authorList>
            <person name="Kang H."/>
            <person name="Kim H."/>
            <person name="Joh K."/>
        </authorList>
    </citation>
    <scope>NUCLEOTIDE SEQUENCE [LARGE SCALE GENOMIC DNA]</scope>
    <source>
        <strain evidence="1 2">HME9304</strain>
    </source>
</reference>
<proteinExistence type="predicted"/>
<sequence>MLLIAIGFSSCVNLKHVSEFSTSSLEGITAFENIAYGFEQYCLEGCRDDRIRDFDITNNECKCELDKQADSITLKIYNSVFAYFEGLYLLSNNELTTYQTEDLENSLSTGDFGPINIDQENAASHARVSKILIRAFTDTYRRNKIREYIKEANEPIMNLLAFLDFNLSSNLNGKLEVSKERLKADYFDFLKDTSLSTLEKRRIMEDYFQKLKEIEAIQQQFTIYSEILVEISKGHQKLAENADKLNILEIKQVLLQYAGDIQTMIVEFKKIQE</sequence>
<dbReference type="KEGG" id="spon:HME9304_00926"/>